<dbReference type="PANTHER" id="PTHR33273">
    <property type="entry name" value="DOMAIN-CONTAINING PROTEIN, PUTATIVE-RELATED"/>
    <property type="match status" value="1"/>
</dbReference>
<keyword evidence="3" id="KW-1185">Reference proteome</keyword>
<accession>A0A8S3XT58</accession>
<sequence>MFLQKNSHCIHIIGGDFNGWHPLWGSPRANRRGNSIVDLITTNNLIICNSGSHPTFETITHGIHRESIIDLTLTLNSPPNQVLNWKITKDPSPSSSHNGIIFDLHINKNSLIKAKKLSTYKYNTKNIKWDQIKDVFKKEICEHLNLNINIEQLNSSELENYVSKLTLAIQNVCKKLFSQKCNFTQRAQWWSDKLEELKQKVLKNHHKLQKLKRGKKIPDGGIN</sequence>
<dbReference type="OrthoDB" id="411871at2759"/>
<dbReference type="Proteomes" id="UP000691718">
    <property type="component" value="Unassembled WGS sequence"/>
</dbReference>
<evidence type="ECO:0000313" key="3">
    <source>
        <dbReference type="Proteomes" id="UP000691718"/>
    </source>
</evidence>
<dbReference type="GO" id="GO:0003824">
    <property type="term" value="F:catalytic activity"/>
    <property type="evidence" value="ECO:0007669"/>
    <property type="project" value="InterPro"/>
</dbReference>
<gene>
    <name evidence="2" type="ORF">PAPOLLO_LOCUS21686</name>
</gene>
<reference evidence="2" key="1">
    <citation type="submission" date="2021-04" db="EMBL/GenBank/DDBJ databases">
        <authorList>
            <person name="Tunstrom K."/>
        </authorList>
    </citation>
    <scope>NUCLEOTIDE SEQUENCE</scope>
</reference>
<dbReference type="EMBL" id="CAJQZP010001334">
    <property type="protein sequence ID" value="CAG5039745.1"/>
    <property type="molecule type" value="Genomic_DNA"/>
</dbReference>
<proteinExistence type="predicted"/>
<comment type="caution">
    <text evidence="2">The sequence shown here is derived from an EMBL/GenBank/DDBJ whole genome shotgun (WGS) entry which is preliminary data.</text>
</comment>
<feature type="domain" description="Endonuclease/exonuclease/phosphatase" evidence="1">
    <location>
        <begin position="10"/>
        <end position="100"/>
    </location>
</feature>
<dbReference type="PANTHER" id="PTHR33273:SF4">
    <property type="entry name" value="ENDONUCLEASE_EXONUCLEASE_PHOSPHATASE DOMAIN-CONTAINING PROTEIN"/>
    <property type="match status" value="1"/>
</dbReference>
<name>A0A8S3XT58_PARAO</name>
<protein>
    <submittedName>
        <fullName evidence="2">(apollo) hypothetical protein</fullName>
    </submittedName>
</protein>
<evidence type="ECO:0000259" key="1">
    <source>
        <dbReference type="Pfam" id="PF14529"/>
    </source>
</evidence>
<dbReference type="AlphaFoldDB" id="A0A8S3XT58"/>
<organism evidence="2 3">
    <name type="scientific">Parnassius apollo</name>
    <name type="common">Apollo butterfly</name>
    <name type="synonym">Papilio apollo</name>
    <dbReference type="NCBI Taxonomy" id="110799"/>
    <lineage>
        <taxon>Eukaryota</taxon>
        <taxon>Metazoa</taxon>
        <taxon>Ecdysozoa</taxon>
        <taxon>Arthropoda</taxon>
        <taxon>Hexapoda</taxon>
        <taxon>Insecta</taxon>
        <taxon>Pterygota</taxon>
        <taxon>Neoptera</taxon>
        <taxon>Endopterygota</taxon>
        <taxon>Lepidoptera</taxon>
        <taxon>Glossata</taxon>
        <taxon>Ditrysia</taxon>
        <taxon>Papilionoidea</taxon>
        <taxon>Papilionidae</taxon>
        <taxon>Parnassiinae</taxon>
        <taxon>Parnassini</taxon>
        <taxon>Parnassius</taxon>
        <taxon>Parnassius</taxon>
    </lineage>
</organism>
<dbReference type="InterPro" id="IPR005135">
    <property type="entry name" value="Endo/exonuclease/phosphatase"/>
</dbReference>
<evidence type="ECO:0000313" key="2">
    <source>
        <dbReference type="EMBL" id="CAG5039745.1"/>
    </source>
</evidence>
<dbReference type="Pfam" id="PF14529">
    <property type="entry name" value="Exo_endo_phos_2"/>
    <property type="match status" value="1"/>
</dbReference>